<dbReference type="AlphaFoldDB" id="A0A1G4BQL7"/>
<evidence type="ECO:0000313" key="3">
    <source>
        <dbReference type="Proteomes" id="UP000176998"/>
    </source>
</evidence>
<proteinExistence type="predicted"/>
<gene>
    <name evidence="2" type="ORF">CORC01_00952</name>
</gene>
<feature type="region of interest" description="Disordered" evidence="1">
    <location>
        <begin position="1"/>
        <end position="95"/>
    </location>
</feature>
<sequence length="267" mass="30521">MAAKKNRPGKHQRKYHKAKKHREASARWHAAENNAFPDTPSDTNARPMKSKDGHESHRGDTTGSAQGIEEAAPQSRDYRPDAEPQSRPGKHKVRNRLHHFTIHHAEQMMRRQLINERTIRAVWNRVDDFHPTLEQNCYNIEEAISRRIGVIEKSFNLAMQQGGEIQRDIKKNVETTPTMRQDVDSLREAAESHEAEIAKLKSKFAVLDREPEDTHGHTRNLSTLSGQLGGDTKSISDEIKALQCSNKEMQAEMVVMREMIAKLQARD</sequence>
<dbReference type="EMBL" id="MJBS01000005">
    <property type="protein sequence ID" value="OHF03633.1"/>
    <property type="molecule type" value="Genomic_DNA"/>
</dbReference>
<organism evidence="2 3">
    <name type="scientific">Colletotrichum orchidophilum</name>
    <dbReference type="NCBI Taxonomy" id="1209926"/>
    <lineage>
        <taxon>Eukaryota</taxon>
        <taxon>Fungi</taxon>
        <taxon>Dikarya</taxon>
        <taxon>Ascomycota</taxon>
        <taxon>Pezizomycotina</taxon>
        <taxon>Sordariomycetes</taxon>
        <taxon>Hypocreomycetidae</taxon>
        <taxon>Glomerellales</taxon>
        <taxon>Glomerellaceae</taxon>
        <taxon>Colletotrichum</taxon>
    </lineage>
</organism>
<dbReference type="GeneID" id="34554118"/>
<dbReference type="OrthoDB" id="4850955at2759"/>
<accession>A0A1G4BQL7</accession>
<evidence type="ECO:0000313" key="2">
    <source>
        <dbReference type="EMBL" id="OHF03633.1"/>
    </source>
</evidence>
<comment type="caution">
    <text evidence="2">The sequence shown here is derived from an EMBL/GenBank/DDBJ whole genome shotgun (WGS) entry which is preliminary data.</text>
</comment>
<evidence type="ECO:0000256" key="1">
    <source>
        <dbReference type="SAM" id="MobiDB-lite"/>
    </source>
</evidence>
<keyword evidence="3" id="KW-1185">Reference proteome</keyword>
<feature type="compositionally biased region" description="Basic residues" evidence="1">
    <location>
        <begin position="1"/>
        <end position="22"/>
    </location>
</feature>
<dbReference type="RefSeq" id="XP_022480769.1">
    <property type="nucleotide sequence ID" value="XM_022612608.1"/>
</dbReference>
<protein>
    <submittedName>
        <fullName evidence="2">Uncharacterized protein</fullName>
    </submittedName>
</protein>
<dbReference type="Proteomes" id="UP000176998">
    <property type="component" value="Unassembled WGS sequence"/>
</dbReference>
<reference evidence="2 3" key="1">
    <citation type="submission" date="2016-09" db="EMBL/GenBank/DDBJ databases">
        <authorList>
            <person name="Capua I."/>
            <person name="De Benedictis P."/>
            <person name="Joannis T."/>
            <person name="Lombin L.H."/>
            <person name="Cattoli G."/>
        </authorList>
    </citation>
    <scope>NUCLEOTIDE SEQUENCE [LARGE SCALE GENOMIC DNA]</scope>
    <source>
        <strain evidence="2 3">IMI 309357</strain>
    </source>
</reference>
<feature type="compositionally biased region" description="Basic and acidic residues" evidence="1">
    <location>
        <begin position="49"/>
        <end position="60"/>
    </location>
</feature>
<feature type="region of interest" description="Disordered" evidence="1">
    <location>
        <begin position="210"/>
        <end position="230"/>
    </location>
</feature>
<name>A0A1G4BQL7_9PEZI</name>